<evidence type="ECO:0000313" key="3">
    <source>
        <dbReference type="Proteomes" id="UP000256964"/>
    </source>
</evidence>
<protein>
    <submittedName>
        <fullName evidence="2">Uncharacterized protein</fullName>
    </submittedName>
</protein>
<feature type="region of interest" description="Disordered" evidence="1">
    <location>
        <begin position="32"/>
        <end position="58"/>
    </location>
</feature>
<reference evidence="2 3" key="1">
    <citation type="journal article" date="2018" name="Biotechnol. Biofuels">
        <title>Integrative visual omics of the white-rot fungus Polyporus brumalis exposes the biotechnological potential of its oxidative enzymes for delignifying raw plant biomass.</title>
        <authorList>
            <person name="Miyauchi S."/>
            <person name="Rancon A."/>
            <person name="Drula E."/>
            <person name="Hage H."/>
            <person name="Chaduli D."/>
            <person name="Favel A."/>
            <person name="Grisel S."/>
            <person name="Henrissat B."/>
            <person name="Herpoel-Gimbert I."/>
            <person name="Ruiz-Duenas F.J."/>
            <person name="Chevret D."/>
            <person name="Hainaut M."/>
            <person name="Lin J."/>
            <person name="Wang M."/>
            <person name="Pangilinan J."/>
            <person name="Lipzen A."/>
            <person name="Lesage-Meessen L."/>
            <person name="Navarro D."/>
            <person name="Riley R."/>
            <person name="Grigoriev I.V."/>
            <person name="Zhou S."/>
            <person name="Raouche S."/>
            <person name="Rosso M.N."/>
        </authorList>
    </citation>
    <scope>NUCLEOTIDE SEQUENCE [LARGE SCALE GENOMIC DNA]</scope>
    <source>
        <strain evidence="2 3">BRFM 1820</strain>
    </source>
</reference>
<accession>A0A371DTV7</accession>
<organism evidence="2 3">
    <name type="scientific">Lentinus brumalis</name>
    <dbReference type="NCBI Taxonomy" id="2498619"/>
    <lineage>
        <taxon>Eukaryota</taxon>
        <taxon>Fungi</taxon>
        <taxon>Dikarya</taxon>
        <taxon>Basidiomycota</taxon>
        <taxon>Agaricomycotina</taxon>
        <taxon>Agaricomycetes</taxon>
        <taxon>Polyporales</taxon>
        <taxon>Polyporaceae</taxon>
        <taxon>Lentinus</taxon>
    </lineage>
</organism>
<dbReference type="EMBL" id="KZ857381">
    <property type="protein sequence ID" value="RDX55924.1"/>
    <property type="molecule type" value="Genomic_DNA"/>
</dbReference>
<proteinExistence type="predicted"/>
<feature type="compositionally biased region" description="Polar residues" evidence="1">
    <location>
        <begin position="85"/>
        <end position="98"/>
    </location>
</feature>
<dbReference type="AlphaFoldDB" id="A0A371DTV7"/>
<gene>
    <name evidence="2" type="ORF">OH76DRAFT_581695</name>
</gene>
<sequence length="98" mass="11055">MPLVLLLRRLRLRHQRSCQALPRLQQSSQVLLRHQHLPRARPLSAQPPPPARRQPPQVVLHRSLDSAAALAGQEPPPVLLGQHAPNRTITTSNVFRRS</sequence>
<keyword evidence="3" id="KW-1185">Reference proteome</keyword>
<evidence type="ECO:0000256" key="1">
    <source>
        <dbReference type="SAM" id="MobiDB-lite"/>
    </source>
</evidence>
<dbReference type="Proteomes" id="UP000256964">
    <property type="component" value="Unassembled WGS sequence"/>
</dbReference>
<feature type="region of interest" description="Disordered" evidence="1">
    <location>
        <begin position="75"/>
        <end position="98"/>
    </location>
</feature>
<evidence type="ECO:0000313" key="2">
    <source>
        <dbReference type="EMBL" id="RDX55924.1"/>
    </source>
</evidence>
<name>A0A371DTV7_9APHY</name>